<keyword evidence="7" id="KW-0539">Nucleus</keyword>
<keyword evidence="11" id="KW-1185">Reference proteome</keyword>
<protein>
    <recommendedName>
        <fullName evidence="9">Major facilitator superfamily (MFS) profile domain-containing protein</fullName>
    </recommendedName>
</protein>
<accession>A0A9W8XUJ6</accession>
<dbReference type="InterPro" id="IPR036259">
    <property type="entry name" value="MFS_trans_sf"/>
</dbReference>
<dbReference type="EMBL" id="JAPEUX010000002">
    <property type="protein sequence ID" value="KAJ4358423.1"/>
    <property type="molecule type" value="Genomic_DNA"/>
</dbReference>
<gene>
    <name evidence="10" type="ORF">N0V89_003006</name>
</gene>
<comment type="similarity">
    <text evidence="2">Belongs to the major facilitator superfamily. Sugar transporter (TC 2.A.1.1) family.</text>
</comment>
<feature type="transmembrane region" description="Helical" evidence="8">
    <location>
        <begin position="829"/>
        <end position="850"/>
    </location>
</feature>
<dbReference type="GO" id="GO:0016020">
    <property type="term" value="C:membrane"/>
    <property type="evidence" value="ECO:0007669"/>
    <property type="project" value="UniProtKB-SubCell"/>
</dbReference>
<feature type="transmembrane region" description="Helical" evidence="8">
    <location>
        <begin position="857"/>
        <end position="877"/>
    </location>
</feature>
<dbReference type="GO" id="GO:0008270">
    <property type="term" value="F:zinc ion binding"/>
    <property type="evidence" value="ECO:0007669"/>
    <property type="project" value="InterPro"/>
</dbReference>
<feature type="transmembrane region" description="Helical" evidence="8">
    <location>
        <begin position="666"/>
        <end position="685"/>
    </location>
</feature>
<feature type="transmembrane region" description="Helical" evidence="8">
    <location>
        <begin position="897"/>
        <end position="921"/>
    </location>
</feature>
<feature type="transmembrane region" description="Helical" evidence="8">
    <location>
        <begin position="697"/>
        <end position="718"/>
    </location>
</feature>
<feature type="transmembrane region" description="Helical" evidence="8">
    <location>
        <begin position="583"/>
        <end position="600"/>
    </location>
</feature>
<dbReference type="SUPFAM" id="SSF103473">
    <property type="entry name" value="MFS general substrate transporter"/>
    <property type="match status" value="1"/>
</dbReference>
<feature type="domain" description="Major facilitator superfamily (MFS) profile" evidence="9">
    <location>
        <begin position="533"/>
        <end position="986"/>
    </location>
</feature>
<dbReference type="PANTHER" id="PTHR48022">
    <property type="entry name" value="PLASTIDIC GLUCOSE TRANSPORTER 4"/>
    <property type="match status" value="1"/>
</dbReference>
<dbReference type="AlphaFoldDB" id="A0A9W8XUJ6"/>
<evidence type="ECO:0000259" key="9">
    <source>
        <dbReference type="PROSITE" id="PS50850"/>
    </source>
</evidence>
<dbReference type="GO" id="GO:0005351">
    <property type="term" value="F:carbohydrate:proton symporter activity"/>
    <property type="evidence" value="ECO:0007669"/>
    <property type="project" value="TreeGrafter"/>
</dbReference>
<dbReference type="InterPro" id="IPR005829">
    <property type="entry name" value="Sugar_transporter_CS"/>
</dbReference>
<dbReference type="InterPro" id="IPR050360">
    <property type="entry name" value="MFS_Sugar_Transporters"/>
</dbReference>
<dbReference type="Pfam" id="PF00083">
    <property type="entry name" value="Sugar_tr"/>
    <property type="match status" value="1"/>
</dbReference>
<evidence type="ECO:0000256" key="6">
    <source>
        <dbReference type="ARBA" id="ARBA00023136"/>
    </source>
</evidence>
<dbReference type="GO" id="GO:0003677">
    <property type="term" value="F:DNA binding"/>
    <property type="evidence" value="ECO:0007669"/>
    <property type="project" value="InterPro"/>
</dbReference>
<comment type="subcellular location">
    <subcellularLocation>
        <location evidence="1">Membrane</location>
        <topology evidence="1">Multi-pass membrane protein</topology>
    </subcellularLocation>
</comment>
<dbReference type="Gene3D" id="1.20.1250.20">
    <property type="entry name" value="MFS general substrate transporter like domains"/>
    <property type="match status" value="1"/>
</dbReference>
<feature type="transmembrane region" description="Helical" evidence="8">
    <location>
        <begin position="528"/>
        <end position="546"/>
    </location>
</feature>
<comment type="caution">
    <text evidence="10">The sequence shown here is derived from an EMBL/GenBank/DDBJ whole genome shotgun (WGS) entry which is preliminary data.</text>
</comment>
<dbReference type="GO" id="GO:0006351">
    <property type="term" value="P:DNA-templated transcription"/>
    <property type="evidence" value="ECO:0007669"/>
    <property type="project" value="InterPro"/>
</dbReference>
<keyword evidence="6 8" id="KW-0472">Membrane</keyword>
<dbReference type="PANTHER" id="PTHR48022:SF44">
    <property type="entry name" value="SUGAR TRANSPORTER, PUTATIVE (AFU_ORTHOLOGUE AFUA_4G14610)-RELATED"/>
    <property type="match status" value="1"/>
</dbReference>
<evidence type="ECO:0000256" key="5">
    <source>
        <dbReference type="ARBA" id="ARBA00022989"/>
    </source>
</evidence>
<name>A0A9W8XUJ6_9PLEO</name>
<dbReference type="Pfam" id="PF04082">
    <property type="entry name" value="Fungal_trans"/>
    <property type="match status" value="1"/>
</dbReference>
<dbReference type="GeneID" id="80906536"/>
<dbReference type="PROSITE" id="PS00216">
    <property type="entry name" value="SUGAR_TRANSPORT_1"/>
    <property type="match status" value="1"/>
</dbReference>
<proteinExistence type="inferred from homology"/>
<evidence type="ECO:0000256" key="2">
    <source>
        <dbReference type="ARBA" id="ARBA00010992"/>
    </source>
</evidence>
<evidence type="ECO:0000313" key="10">
    <source>
        <dbReference type="EMBL" id="KAJ4358423.1"/>
    </source>
</evidence>
<dbReference type="PROSITE" id="PS50850">
    <property type="entry name" value="MFS"/>
    <property type="match status" value="1"/>
</dbReference>
<evidence type="ECO:0000313" key="11">
    <source>
        <dbReference type="Proteomes" id="UP001140513"/>
    </source>
</evidence>
<keyword evidence="3" id="KW-0813">Transport</keyword>
<dbReference type="InterPro" id="IPR003663">
    <property type="entry name" value="Sugar/inositol_transpt"/>
</dbReference>
<reference evidence="10" key="1">
    <citation type="submission" date="2022-10" db="EMBL/GenBank/DDBJ databases">
        <title>Tapping the CABI collections for fungal endophytes: first genome assemblies for Collariella, Neodidymelliopsis, Ascochyta clinopodiicola, Didymella pomorum, Didymosphaeria variabile, Neocosmospora piperis and Neocucurbitaria cava.</title>
        <authorList>
            <person name="Hill R."/>
        </authorList>
    </citation>
    <scope>NUCLEOTIDE SEQUENCE</scope>
    <source>
        <strain evidence="10">IMI 356815</strain>
    </source>
</reference>
<evidence type="ECO:0000256" key="7">
    <source>
        <dbReference type="ARBA" id="ARBA00023242"/>
    </source>
</evidence>
<evidence type="ECO:0000256" key="8">
    <source>
        <dbReference type="SAM" id="Phobius"/>
    </source>
</evidence>
<dbReference type="InterPro" id="IPR007219">
    <property type="entry name" value="XnlR_reg_dom"/>
</dbReference>
<feature type="transmembrane region" description="Helical" evidence="8">
    <location>
        <begin position="961"/>
        <end position="982"/>
    </location>
</feature>
<sequence>MAQTPDSNGLTSSRSSAAAPWTAPHVASQATVVDLIDVYFEVVYPIFPLFHRPSFLRKISRGEYGNSPEMFAVTMAACALASARAADNALFDSTWDGQTLGSTSSSVFYEAAINALPKTDTPEQSLNLMRAYALLSLTAIQQGDSRDMQAYLGKYHALVAMDGLHDEANWPRDLTIVELEERRRLYWSMYTLDIFSCIVFNSVIRSREEQSSVRYTTELDDAYFDNTGYRNEPQSPVDVTTPSSNVSPDSWVHGWNITTDLWRLLEHVTMKLHSHTKKKRSFLEVAANFDASPSARTLQAEVDRIYYGLPFHFREINERTGDQAKDRYGFQAANITATVQLLRMVLLASEQNTIEQRCQVVSEVVNAFMRIPSSYLRAISSPLLHHLSGIGSVLGGVLEEPLLDYQYQQVRTVLLSLAQLLENLDIGFHSIKSAHKLRALVVQIDEHMASRRSGPSTATLYSEPHNRDLQLPQDVLSELGDCKVDHLELKTSDEYKSTVNPHATAHNKFRSLFCSMVFQPWRRIPGKVLMFLINAFIFIALIFEGYNQGVLGTVSGTPGFIDTMHIGADGIVTDSTKQGGLSASYYFGALFGAFIGGWIGDRYGRKVGVFAGAWQGVLGGALQAGSINSDMFICGRVITGLGMGFVMAIVPPWVSELSQAHDRGSNFSFIFVANFLGITIANWLNFGVRNSAIEFRWRFPLGFMCVPVSIVAITVMLLPESPRWLMAHDRRDEAVQILCKVRGDIEPTDPTIKEELEHLHAIVEASKHPRNSYINLALGGRHSGVLHLGRRAILGFALQQVQMWSGIIAVVTWSSKLFSLAGFDELKSLWMSGLVNTLGIFGTAAAGFVIDRIGRRMSLLVSFIIQGIALFIVAALIKSSEGYAESDPGKSESLGQAAASFVFIYLWFFTMFNIVPSWLYGTEIWPQDVRAKGYSFTILGWAIGCGMTTFLIPIMLSEIGWYTFIFFGIMNAVAIPLIYLFYVEPAGHSLEEVNLLFTSDSPFVKRNNEEYERRVAAAGGNSAVAVRRLMEEVDGLVTPEELKSDELRVEDAKA</sequence>
<dbReference type="InterPro" id="IPR020846">
    <property type="entry name" value="MFS_dom"/>
</dbReference>
<feature type="transmembrane region" description="Helical" evidence="8">
    <location>
        <begin position="933"/>
        <end position="955"/>
    </location>
</feature>
<dbReference type="RefSeq" id="XP_056075282.1">
    <property type="nucleotide sequence ID" value="XM_056211809.1"/>
</dbReference>
<dbReference type="Proteomes" id="UP001140513">
    <property type="component" value="Unassembled WGS sequence"/>
</dbReference>
<evidence type="ECO:0000256" key="3">
    <source>
        <dbReference type="ARBA" id="ARBA00022448"/>
    </source>
</evidence>
<dbReference type="CDD" id="cd12148">
    <property type="entry name" value="fungal_TF_MHR"/>
    <property type="match status" value="1"/>
</dbReference>
<evidence type="ECO:0000256" key="4">
    <source>
        <dbReference type="ARBA" id="ARBA00022692"/>
    </source>
</evidence>
<feature type="transmembrane region" description="Helical" evidence="8">
    <location>
        <begin position="185"/>
        <end position="204"/>
    </location>
</feature>
<evidence type="ECO:0000256" key="1">
    <source>
        <dbReference type="ARBA" id="ARBA00004141"/>
    </source>
</evidence>
<keyword evidence="4 8" id="KW-0812">Transmembrane</keyword>
<feature type="transmembrane region" description="Helical" evidence="8">
    <location>
        <begin position="633"/>
        <end position="654"/>
    </location>
</feature>
<dbReference type="OrthoDB" id="2544694at2759"/>
<dbReference type="PRINTS" id="PR00171">
    <property type="entry name" value="SUGRTRNSPORT"/>
</dbReference>
<organism evidence="10 11">
    <name type="scientific">Didymosphaeria variabile</name>
    <dbReference type="NCBI Taxonomy" id="1932322"/>
    <lineage>
        <taxon>Eukaryota</taxon>
        <taxon>Fungi</taxon>
        <taxon>Dikarya</taxon>
        <taxon>Ascomycota</taxon>
        <taxon>Pezizomycotina</taxon>
        <taxon>Dothideomycetes</taxon>
        <taxon>Pleosporomycetidae</taxon>
        <taxon>Pleosporales</taxon>
        <taxon>Massarineae</taxon>
        <taxon>Didymosphaeriaceae</taxon>
        <taxon>Didymosphaeria</taxon>
    </lineage>
</organism>
<dbReference type="InterPro" id="IPR005828">
    <property type="entry name" value="MFS_sugar_transport-like"/>
</dbReference>
<keyword evidence="5 8" id="KW-1133">Transmembrane helix</keyword>